<keyword evidence="3" id="KW-1185">Reference proteome</keyword>
<evidence type="ECO:0000313" key="2">
    <source>
        <dbReference type="EMBL" id="MBB5079443.1"/>
    </source>
</evidence>
<dbReference type="RefSeq" id="WP_184965052.1">
    <property type="nucleotide sequence ID" value="NZ_JACHIN010000006.1"/>
</dbReference>
<accession>A0A7W8A748</accession>
<evidence type="ECO:0000256" key="1">
    <source>
        <dbReference type="SAM" id="SignalP"/>
    </source>
</evidence>
<gene>
    <name evidence="2" type="ORF">HNR40_004929</name>
</gene>
<dbReference type="SUPFAM" id="SSF50993">
    <property type="entry name" value="Peptidase/esterase 'gauge' domain"/>
    <property type="match status" value="1"/>
</dbReference>
<feature type="signal peptide" evidence="1">
    <location>
        <begin position="1"/>
        <end position="23"/>
    </location>
</feature>
<feature type="chain" id="PRO_5039013449" description="WD40 repeat domain-containing protein" evidence="1">
    <location>
        <begin position="24"/>
        <end position="350"/>
    </location>
</feature>
<protein>
    <recommendedName>
        <fullName evidence="4">WD40 repeat domain-containing protein</fullName>
    </recommendedName>
</protein>
<organism evidence="2 3">
    <name type="scientific">Nonomuraea endophytica</name>
    <dbReference type="NCBI Taxonomy" id="714136"/>
    <lineage>
        <taxon>Bacteria</taxon>
        <taxon>Bacillati</taxon>
        <taxon>Actinomycetota</taxon>
        <taxon>Actinomycetes</taxon>
        <taxon>Streptosporangiales</taxon>
        <taxon>Streptosporangiaceae</taxon>
        <taxon>Nonomuraea</taxon>
    </lineage>
</organism>
<dbReference type="EMBL" id="JACHIN010000006">
    <property type="protein sequence ID" value="MBB5079443.1"/>
    <property type="molecule type" value="Genomic_DNA"/>
</dbReference>
<dbReference type="AlphaFoldDB" id="A0A7W8A748"/>
<proteinExistence type="predicted"/>
<name>A0A7W8A748_9ACTN</name>
<dbReference type="Proteomes" id="UP000568380">
    <property type="component" value="Unassembled WGS sequence"/>
</dbReference>
<reference evidence="2 3" key="1">
    <citation type="submission" date="2020-08" db="EMBL/GenBank/DDBJ databases">
        <title>Genomic Encyclopedia of Type Strains, Phase IV (KMG-IV): sequencing the most valuable type-strain genomes for metagenomic binning, comparative biology and taxonomic classification.</title>
        <authorList>
            <person name="Goeker M."/>
        </authorList>
    </citation>
    <scope>NUCLEOTIDE SEQUENCE [LARGE SCALE GENOMIC DNA]</scope>
    <source>
        <strain evidence="2 3">DSM 45385</strain>
    </source>
</reference>
<comment type="caution">
    <text evidence="2">The sequence shown here is derived from an EMBL/GenBank/DDBJ whole genome shotgun (WGS) entry which is preliminary data.</text>
</comment>
<keyword evidence="1" id="KW-0732">Signal</keyword>
<evidence type="ECO:0008006" key="4">
    <source>
        <dbReference type="Google" id="ProtNLM"/>
    </source>
</evidence>
<sequence length="350" mass="38414">MTRRLLAALTILGVLAATPAPVAAEGAWVRLPGTRAELNTASAPVKVTGYVVLGHRHEAIYRRQGGTFVKVSGRPEDLSPDGRWRVDWEYPGHPYKYLGLSDVRTLVRKVTLVDRRSGRRVPVRLPAGTGAPSWSPDSESLLFTAYRPEPEQDGAFVYPTQIGFVVLPLAGFKPRLVKAGTARPGAQADLIGSFSWAPDSAGVLTHRTAGKDLLELYDLRGTRKRVYQDVGRLAEEHGLRAFSPSGELFVTVDERPLGGPTYIRVVRAGTGAVVFRLTAGLFTEFYGWYDENRLILSYRDKKMITRFKAVDLSGRPGVTLIKEQIVAGPASYEPHIVSLLLARPGGRDQQ</sequence>
<dbReference type="Gene3D" id="2.120.10.30">
    <property type="entry name" value="TolB, C-terminal domain"/>
    <property type="match status" value="1"/>
</dbReference>
<dbReference type="InterPro" id="IPR011042">
    <property type="entry name" value="6-blade_b-propeller_TolB-like"/>
</dbReference>
<evidence type="ECO:0000313" key="3">
    <source>
        <dbReference type="Proteomes" id="UP000568380"/>
    </source>
</evidence>